<proteinExistence type="predicted"/>
<sequence>MERLFASMPERDAVSYNALIAGFSGAGAPARAARAYQVLLREEAVVDGARVRPSRITMSGMVMAASALGDRSLGRQVHCQILRLGFGAYAFTGSPLVDMYAKMGLIGDAKRVFDEMEGKNVVMYNTMITGLLRCKMVEEARGVFEAMVDRDSITWTTMVTGLTQNGLQSEALDVFRRMSAEGVGIDQYTFGSILTACGALAASEEGKQIHAYTIRTLYDDNIFVGSALVDMYSKCRSIRSAEAVFRRMTCKNIISWTAMIVGYGQNGCGEEAVRVFSEMQRDGIKPDDFTLGSVISSCANLASLEEGAQFHCMALVSGLRPYITVSNALVTLYGKCGSIEDAHRLFDEMPFHDQVSWTALVSGYAQFGKAKETMDLFEKMLLKGVKPDGVTFIGVLSACSRSGLVEKGRSYFHSMQKDHGIVPLDDHYTCMIDLYSRSGRLKEAEEFIRQMPRCPDAIGWATLLSACRLRGDMDIGKWAAENLLKTDPQNPASYVLLCSMHASKGEWSEVAQLRRGMRDRQVKKEPGCSWIKYKNKVHIFSADDQSHPFSGTIYEKLQWLNSKMLEEGYKPDVSSVLHDVADAEKVHMLSNHSEKLAIAFGLIFVPEEMPIRVVKNLRVCVDCHNATKFISKITGRDILVRDAVRFHKFSNGICSCGDFWNCRSHWLHAQEPQHGQSYAWAAPPDHLPPHWHSVKAKDSPQGKTKGKAKGINRLKLEEFSWRLLVIKANTIDEAVEGILDELKYTRGKENVIYFDGWDGLGASAVVQAVAQQLASNEKKWQWGLQFEQVIHIDCSKWESTRAVQREIAEQLKLPNQVMQMFDKQDEEDDFNGITDQQSRAGIAEVAIEIQRSIQGSRFLLVLHNGSNEEIDISSLGLPVYEYLTNKVIWTFQGRFRMDPNMKDKAMKKDITNVLLSASCYEKNPQDLWYYLLRKEATLVAYKSGVDPEILVQCFLYMLTIHCTSRHYVDSEYDLATHACNYWICDGIIQKATDIAEAWQVGERLQGDIRWNMDYRDNEFPSRFLWYAECVPHWASPAHGFVLVPDGVVPSRMFQHFDKLGVMKLSRCSFSFSSPPFLCCHSLRFLWLDHCQNLGKRDEAQLEEEDTPRLWSCFQSLWVLDLRYTDCDWILSARMMDLMTQLRELNVMGAKNWDFSHLQGRLRNIRKLRLTKSTCWSDTNVFSDMESMELLDFSGNMVSGYMRSLSGSASNINLDSVIIGACGGLKIISFRDCKELKNIFLKGSLGSPEELDLSGTGVKTLNFREVVATSLPKQIILLGCEKLRAILWPKTFQGKGWSGLLHLDTTSISASADGGEASHAHPLSDQALQQQKEEKFNGGWRISLMDTRLLRSLSPVREFLRATSVHIDICPAATVGGCNIQGTSSHKLLQVQPHTRTMVDSMYGYVLKDGGPVGVMVMWDCPKIFLWDEPKTCMIKIIHGQGNKLLEDAPSASTSALLLPGFICKQSTSVHVYDNLSITNIPPPLDGSGWQSLRWCRVERCPKLHTVFNIGQGNGASSFRRLETLWLSQLLTAETFTTPILTFCSLEFLHLDCCPRLLHVFTLASRNSGRFFCSYLQTLEIVYCDDLREVFPLAPGPQKQDTVIEFPYLRSIHLHEVPKLQHIYGCRMWAPILETVKIRGCWSLRRLPSVYEHTKPPKVDCEKDWWDNLEWDGLNKYHHPSLYEPSHSLYYKVELPRGTILR</sequence>
<dbReference type="InterPro" id="IPR002885">
    <property type="entry name" value="PPR_rpt"/>
</dbReference>
<dbReference type="FunFam" id="1.25.40.10:FF:000284">
    <property type="entry name" value="Pentatricopeptide repeat-containing protein"/>
    <property type="match status" value="1"/>
</dbReference>
<organism evidence="3">
    <name type="scientific">Aegilops tauschii</name>
    <name type="common">Tausch's goatgrass</name>
    <name type="synonym">Aegilops squarrosa</name>
    <dbReference type="NCBI Taxonomy" id="37682"/>
    <lineage>
        <taxon>Eukaryota</taxon>
        <taxon>Viridiplantae</taxon>
        <taxon>Streptophyta</taxon>
        <taxon>Embryophyta</taxon>
        <taxon>Tracheophyta</taxon>
        <taxon>Spermatophyta</taxon>
        <taxon>Magnoliopsida</taxon>
        <taxon>Liliopsida</taxon>
        <taxon>Poales</taxon>
        <taxon>Poaceae</taxon>
        <taxon>BOP clade</taxon>
        <taxon>Pooideae</taxon>
        <taxon>Triticodae</taxon>
        <taxon>Triticeae</taxon>
        <taxon>Triticinae</taxon>
        <taxon>Aegilops</taxon>
    </lineage>
</organism>
<dbReference type="Pfam" id="PF14432">
    <property type="entry name" value="DYW_deaminase"/>
    <property type="match status" value="1"/>
</dbReference>
<dbReference type="GO" id="GO:0003723">
    <property type="term" value="F:RNA binding"/>
    <property type="evidence" value="ECO:0007669"/>
    <property type="project" value="InterPro"/>
</dbReference>
<dbReference type="PROSITE" id="PS51375">
    <property type="entry name" value="PPR"/>
    <property type="match status" value="5"/>
</dbReference>
<name>R7W4H5_AEGTA</name>
<dbReference type="Pfam" id="PF23247">
    <property type="entry name" value="LRR_RPS2"/>
    <property type="match status" value="1"/>
</dbReference>
<dbReference type="Pfam" id="PF20431">
    <property type="entry name" value="E_motif"/>
    <property type="match status" value="1"/>
</dbReference>
<dbReference type="InterPro" id="IPR046960">
    <property type="entry name" value="PPR_At4g14850-like_plant"/>
</dbReference>
<dbReference type="SUPFAM" id="SSF52058">
    <property type="entry name" value="L domain-like"/>
    <property type="match status" value="1"/>
</dbReference>
<dbReference type="SUPFAM" id="SSF52047">
    <property type="entry name" value="RNI-like"/>
    <property type="match status" value="1"/>
</dbReference>
<dbReference type="Pfam" id="PF01535">
    <property type="entry name" value="PPR"/>
    <property type="match status" value="4"/>
</dbReference>
<dbReference type="EnsemblPlants" id="EMT02942">
    <property type="protein sequence ID" value="EMT02942"/>
    <property type="gene ID" value="F775_06832"/>
</dbReference>
<reference evidence="3" key="1">
    <citation type="submission" date="2015-06" db="UniProtKB">
        <authorList>
            <consortium name="EnsemblPlants"/>
        </authorList>
    </citation>
    <scope>IDENTIFICATION</scope>
</reference>
<dbReference type="InterPro" id="IPR057135">
    <property type="entry name" value="At4g27190-like_LRR"/>
</dbReference>
<dbReference type="Gene3D" id="1.25.40.10">
    <property type="entry name" value="Tetratricopeptide repeat domain"/>
    <property type="match status" value="4"/>
</dbReference>
<dbReference type="Gene3D" id="3.80.10.10">
    <property type="entry name" value="Ribonuclease Inhibitor"/>
    <property type="match status" value="2"/>
</dbReference>
<dbReference type="PANTHER" id="PTHR47926:SF511">
    <property type="entry name" value="PENTATRICOPEPTIDE REPEAT-CONTAINING PROTEIN"/>
    <property type="match status" value="1"/>
</dbReference>
<feature type="domain" description="DYW" evidence="1">
    <location>
        <begin position="568"/>
        <end position="660"/>
    </location>
</feature>
<evidence type="ECO:0000259" key="2">
    <source>
        <dbReference type="Pfam" id="PF23247"/>
    </source>
</evidence>
<dbReference type="InterPro" id="IPR011990">
    <property type="entry name" value="TPR-like_helical_dom_sf"/>
</dbReference>
<evidence type="ECO:0000259" key="1">
    <source>
        <dbReference type="Pfam" id="PF14432"/>
    </source>
</evidence>
<protein>
    <submittedName>
        <fullName evidence="3">Uncharacterized protein</fullName>
    </submittedName>
</protein>
<dbReference type="InterPro" id="IPR032867">
    <property type="entry name" value="DYW_dom"/>
</dbReference>
<dbReference type="FunFam" id="1.25.40.10:FF:000472">
    <property type="entry name" value="Putative pentatricopeptide repeat-containing protein"/>
    <property type="match status" value="1"/>
</dbReference>
<dbReference type="PANTHER" id="PTHR47926">
    <property type="entry name" value="PENTATRICOPEPTIDE REPEAT-CONTAINING PROTEIN"/>
    <property type="match status" value="1"/>
</dbReference>
<dbReference type="GO" id="GO:0008270">
    <property type="term" value="F:zinc ion binding"/>
    <property type="evidence" value="ECO:0007669"/>
    <property type="project" value="InterPro"/>
</dbReference>
<dbReference type="FunFam" id="1.25.40.10:FF:000738">
    <property type="entry name" value="Pentatricopeptide repeat-containing protein chloroplastic"/>
    <property type="match status" value="1"/>
</dbReference>
<dbReference type="GO" id="GO:0009451">
    <property type="term" value="P:RNA modification"/>
    <property type="evidence" value="ECO:0007669"/>
    <property type="project" value="InterPro"/>
</dbReference>
<dbReference type="InterPro" id="IPR046848">
    <property type="entry name" value="E_motif"/>
</dbReference>
<dbReference type="FunFam" id="1.25.40.10:FF:000629">
    <property type="entry name" value="Putative pentatricopeptide repeat-containing protein"/>
    <property type="match status" value="1"/>
</dbReference>
<feature type="domain" description="Disease resistance protein At4g27190-like leucine-rich repeats" evidence="2">
    <location>
        <begin position="1535"/>
        <end position="1646"/>
    </location>
</feature>
<dbReference type="NCBIfam" id="TIGR00756">
    <property type="entry name" value="PPR"/>
    <property type="match status" value="6"/>
</dbReference>
<accession>R7W4H5</accession>
<evidence type="ECO:0000313" key="3">
    <source>
        <dbReference type="EnsemblPlants" id="EMT02942"/>
    </source>
</evidence>
<dbReference type="Pfam" id="PF13041">
    <property type="entry name" value="PPR_2"/>
    <property type="match status" value="3"/>
</dbReference>
<dbReference type="InterPro" id="IPR032675">
    <property type="entry name" value="LRR_dom_sf"/>
</dbReference>